<dbReference type="InterPro" id="IPR006119">
    <property type="entry name" value="Resolv_N"/>
</dbReference>
<dbReference type="PANTHER" id="PTHR30461:SF2">
    <property type="entry name" value="SERINE RECOMBINASE PINE-RELATED"/>
    <property type="match status" value="1"/>
</dbReference>
<dbReference type="AlphaFoldDB" id="A0A1I0K5A1"/>
<protein>
    <submittedName>
        <fullName evidence="5">Site-specific DNA recombinase</fullName>
    </submittedName>
</protein>
<feature type="domain" description="Recombinase" evidence="4">
    <location>
        <begin position="177"/>
        <end position="302"/>
    </location>
</feature>
<dbReference type="Gene3D" id="3.90.1750.20">
    <property type="entry name" value="Putative Large Serine Recombinase, Chain B, Domain 2"/>
    <property type="match status" value="1"/>
</dbReference>
<evidence type="ECO:0000256" key="2">
    <source>
        <dbReference type="ARBA" id="ARBA00023172"/>
    </source>
</evidence>
<dbReference type="GO" id="GO:0003677">
    <property type="term" value="F:DNA binding"/>
    <property type="evidence" value="ECO:0007669"/>
    <property type="project" value="UniProtKB-KW"/>
</dbReference>
<keyword evidence="1" id="KW-0238">DNA-binding</keyword>
<dbReference type="GO" id="GO:0000150">
    <property type="term" value="F:DNA strand exchange activity"/>
    <property type="evidence" value="ECO:0007669"/>
    <property type="project" value="InterPro"/>
</dbReference>
<organism evidence="5 6">
    <name type="scientific">Enterocloster clostridioformis</name>
    <dbReference type="NCBI Taxonomy" id="1531"/>
    <lineage>
        <taxon>Bacteria</taxon>
        <taxon>Bacillati</taxon>
        <taxon>Bacillota</taxon>
        <taxon>Clostridia</taxon>
        <taxon>Lachnospirales</taxon>
        <taxon>Lachnospiraceae</taxon>
        <taxon>Enterocloster</taxon>
    </lineage>
</organism>
<dbReference type="SUPFAM" id="SSF53041">
    <property type="entry name" value="Resolvase-like"/>
    <property type="match status" value="1"/>
</dbReference>
<dbReference type="RefSeq" id="WP_074664382.1">
    <property type="nucleotide sequence ID" value="NZ_FOIO01000087.1"/>
</dbReference>
<feature type="domain" description="Resolvase/invertase-type recombinase catalytic" evidence="3">
    <location>
        <begin position="21"/>
        <end position="168"/>
    </location>
</feature>
<name>A0A1I0K5A1_9FIRM</name>
<dbReference type="Pfam" id="PF07508">
    <property type="entry name" value="Recombinase"/>
    <property type="match status" value="1"/>
</dbReference>
<evidence type="ECO:0000259" key="3">
    <source>
        <dbReference type="PROSITE" id="PS51736"/>
    </source>
</evidence>
<dbReference type="Proteomes" id="UP000182121">
    <property type="component" value="Unassembled WGS sequence"/>
</dbReference>
<dbReference type="InterPro" id="IPR011109">
    <property type="entry name" value="DNA_bind_recombinase_dom"/>
</dbReference>
<reference evidence="5 6" key="1">
    <citation type="submission" date="2016-10" db="EMBL/GenBank/DDBJ databases">
        <authorList>
            <person name="Varghese N."/>
            <person name="Submissions S."/>
        </authorList>
    </citation>
    <scope>NUCLEOTIDE SEQUENCE [LARGE SCALE GENOMIC DNA]</scope>
    <source>
        <strain evidence="5 6">NLAE-zl-C196</strain>
    </source>
</reference>
<dbReference type="PROSITE" id="PS51737">
    <property type="entry name" value="RECOMBINASE_DNA_BIND"/>
    <property type="match status" value="1"/>
</dbReference>
<proteinExistence type="predicted"/>
<dbReference type="EMBL" id="FOIO01000087">
    <property type="protein sequence ID" value="SEU18168.1"/>
    <property type="molecule type" value="Genomic_DNA"/>
</dbReference>
<dbReference type="PANTHER" id="PTHR30461">
    <property type="entry name" value="DNA-INVERTASE FROM LAMBDOID PROPHAGE"/>
    <property type="match status" value="1"/>
</dbReference>
<evidence type="ECO:0000313" key="6">
    <source>
        <dbReference type="Proteomes" id="UP000182121"/>
    </source>
</evidence>
<evidence type="ECO:0000313" key="5">
    <source>
        <dbReference type="EMBL" id="SEU18168.1"/>
    </source>
</evidence>
<evidence type="ECO:0000259" key="4">
    <source>
        <dbReference type="PROSITE" id="PS51737"/>
    </source>
</evidence>
<dbReference type="SMART" id="SM00857">
    <property type="entry name" value="Resolvase"/>
    <property type="match status" value="1"/>
</dbReference>
<gene>
    <name evidence="5" type="ORF">SAMN05216521_10878</name>
</gene>
<dbReference type="Pfam" id="PF13408">
    <property type="entry name" value="Zn_ribbon_recom"/>
    <property type="match status" value="1"/>
</dbReference>
<comment type="caution">
    <text evidence="5">The sequence shown here is derived from an EMBL/GenBank/DDBJ whole genome shotgun (WGS) entry which is preliminary data.</text>
</comment>
<dbReference type="InterPro" id="IPR036162">
    <property type="entry name" value="Resolvase-like_N_sf"/>
</dbReference>
<dbReference type="Pfam" id="PF00239">
    <property type="entry name" value="Resolvase"/>
    <property type="match status" value="1"/>
</dbReference>
<sequence length="419" mass="48336">MKSVKVLPAMPFREGEFQKKRVAAYCRISTEFEEQHRSLAAQREYYGEKIQSNPDWVLVGVFFDCESGLRIEKRSGLKKMMELVRLGQIDYILTKSISRVSRNALNTLLIIRKLKERGVDMYFEKENIHSINSAKEIDIVVGAALAQEESYNLSENIGWGYKRRCETGAKSLLLKPVYGFCCKNDELVIMPEEADVVKEIFNLYLSGKTVRQIKMHLENSHILSPSQKTVWADSTIRKILKCEKYKGDVMLHKTYTDSYLTGKRAVNYGQRARYYVAGNHIGIISPEIFQRVQDEIFRRAQVVIDEQGEQINTGNRYSGKYLLGNLLKCGNCGASYYRRTERGKIVWRCGTRMEKGRNACQHSVTLCEERIQEILAEAVCDGVYNETVIREKVQRIDVYESQIIICFLTKGEFRICELN</sequence>
<accession>A0A1I0K5A1</accession>
<dbReference type="InterPro" id="IPR025827">
    <property type="entry name" value="Zn_ribbon_recom_dom"/>
</dbReference>
<keyword evidence="2" id="KW-0233">DNA recombination</keyword>
<dbReference type="InterPro" id="IPR038109">
    <property type="entry name" value="DNA_bind_recomb_sf"/>
</dbReference>
<dbReference type="CDD" id="cd00338">
    <property type="entry name" value="Ser_Recombinase"/>
    <property type="match status" value="1"/>
</dbReference>
<dbReference type="InterPro" id="IPR050639">
    <property type="entry name" value="SSR_resolvase"/>
</dbReference>
<dbReference type="PROSITE" id="PS51736">
    <property type="entry name" value="RECOMBINASES_3"/>
    <property type="match status" value="1"/>
</dbReference>
<evidence type="ECO:0000256" key="1">
    <source>
        <dbReference type="ARBA" id="ARBA00023125"/>
    </source>
</evidence>
<dbReference type="Gene3D" id="3.40.50.1390">
    <property type="entry name" value="Resolvase, N-terminal catalytic domain"/>
    <property type="match status" value="1"/>
</dbReference>